<evidence type="ECO:0000256" key="1">
    <source>
        <dbReference type="ARBA" id="ARBA00022679"/>
    </source>
</evidence>
<evidence type="ECO:0000313" key="4">
    <source>
        <dbReference type="Proteomes" id="UP001170310"/>
    </source>
</evidence>
<sequence>MKAIFLTVVNISTIKDIGLYPDLINELKQYYEDIVVVCPLERRHVEKTHVIKEDNVSILRVKLPTNINQTNAIERGISMLIISRLFKRAIYKYFPNDRFQLILYPTPPVTIGPLVRDLKQQFNAITALLLKDIFPQNAVDLNMLKEDSFMYQYFKKQETLLYKVSDYIGVMSEANEKFITNHHPNIVKNKIHIFRNGLYDISQKFSHKKAKIFRQYGLDAKKVTFIYGGNIGVPQSPDKIKAVAQGFNKIPNAQMVIVGNGTEFEDVVQATKHIDNVITIQRLSQRAYHQLLKESNVGFIFLDERFTIPNYPQRLTSYFMFGKPVIAMTDSNTDAGSEIVKQQCGYWVNNGDYRQCLTYVSQLTDNQTLRAEMGTNARRFYESEFKIEQNVEAMMKQIKQLKK</sequence>
<dbReference type="PANTHER" id="PTHR46401">
    <property type="entry name" value="GLYCOSYLTRANSFERASE WBBK-RELATED"/>
    <property type="match status" value="1"/>
</dbReference>
<accession>A0AAW7YRJ3</accession>
<dbReference type="PANTHER" id="PTHR46401:SF2">
    <property type="entry name" value="GLYCOSYLTRANSFERASE WBBK-RELATED"/>
    <property type="match status" value="1"/>
</dbReference>
<dbReference type="CDD" id="cd03794">
    <property type="entry name" value="GT4_WbuB-like"/>
    <property type="match status" value="1"/>
</dbReference>
<dbReference type="InterPro" id="IPR001296">
    <property type="entry name" value="Glyco_trans_1"/>
</dbReference>
<name>A0AAW7YRJ3_9STAP</name>
<dbReference type="Proteomes" id="UP001170310">
    <property type="component" value="Unassembled WGS sequence"/>
</dbReference>
<gene>
    <name evidence="3" type="ORF">Q4528_01540</name>
</gene>
<dbReference type="Gene3D" id="3.40.50.2000">
    <property type="entry name" value="Glycogen Phosphorylase B"/>
    <property type="match status" value="2"/>
</dbReference>
<dbReference type="SUPFAM" id="SSF53756">
    <property type="entry name" value="UDP-Glycosyltransferase/glycogen phosphorylase"/>
    <property type="match status" value="1"/>
</dbReference>
<dbReference type="Pfam" id="PF00534">
    <property type="entry name" value="Glycos_transf_1"/>
    <property type="match status" value="1"/>
</dbReference>
<reference evidence="3" key="1">
    <citation type="submission" date="2023-07" db="EMBL/GenBank/DDBJ databases">
        <title>Genome content predicts the carbon catabolic preferences of heterotrophic bacteria.</title>
        <authorList>
            <person name="Gralka M."/>
        </authorList>
    </citation>
    <scope>NUCLEOTIDE SEQUENCE</scope>
    <source>
        <strain evidence="3">E2R20</strain>
    </source>
</reference>
<comment type="caution">
    <text evidence="3">The sequence shown here is derived from an EMBL/GenBank/DDBJ whole genome shotgun (WGS) entry which is preliminary data.</text>
</comment>
<dbReference type="GO" id="GO:0009103">
    <property type="term" value="P:lipopolysaccharide biosynthetic process"/>
    <property type="evidence" value="ECO:0007669"/>
    <property type="project" value="TreeGrafter"/>
</dbReference>
<evidence type="ECO:0000313" key="3">
    <source>
        <dbReference type="EMBL" id="MDO6572836.1"/>
    </source>
</evidence>
<organism evidence="3 4">
    <name type="scientific">Staphylococcus pasteuri_A</name>
    <dbReference type="NCBI Taxonomy" id="3062664"/>
    <lineage>
        <taxon>Bacteria</taxon>
        <taxon>Bacillati</taxon>
        <taxon>Bacillota</taxon>
        <taxon>Bacilli</taxon>
        <taxon>Bacillales</taxon>
        <taxon>Staphylococcaceae</taxon>
        <taxon>Staphylococcus</taxon>
    </lineage>
</organism>
<evidence type="ECO:0000259" key="2">
    <source>
        <dbReference type="Pfam" id="PF00534"/>
    </source>
</evidence>
<protein>
    <submittedName>
        <fullName evidence="3">Glycosyltransferase family 4 protein</fullName>
    </submittedName>
</protein>
<dbReference type="GO" id="GO:0016757">
    <property type="term" value="F:glycosyltransferase activity"/>
    <property type="evidence" value="ECO:0007669"/>
    <property type="project" value="InterPro"/>
</dbReference>
<feature type="domain" description="Glycosyl transferase family 1" evidence="2">
    <location>
        <begin position="209"/>
        <end position="379"/>
    </location>
</feature>
<keyword evidence="4" id="KW-1185">Reference proteome</keyword>
<dbReference type="RefSeq" id="WP_046466926.1">
    <property type="nucleotide sequence ID" value="NZ_JAUOQO010000001.1"/>
</dbReference>
<proteinExistence type="predicted"/>
<dbReference type="AlphaFoldDB" id="A0AAW7YRJ3"/>
<dbReference type="EMBL" id="JAUOQO010000001">
    <property type="protein sequence ID" value="MDO6572836.1"/>
    <property type="molecule type" value="Genomic_DNA"/>
</dbReference>
<keyword evidence="1" id="KW-0808">Transferase</keyword>